<dbReference type="InterPro" id="IPR018490">
    <property type="entry name" value="cNMP-bd_dom_sf"/>
</dbReference>
<dbReference type="GO" id="GO:0003700">
    <property type="term" value="F:DNA-binding transcription factor activity"/>
    <property type="evidence" value="ECO:0007669"/>
    <property type="project" value="TreeGrafter"/>
</dbReference>
<dbReference type="PANTHER" id="PTHR24567:SF68">
    <property type="entry name" value="DNA-BINDING TRANSCRIPTIONAL DUAL REGULATOR CRP"/>
    <property type="match status" value="1"/>
</dbReference>
<proteinExistence type="predicted"/>
<dbReference type="GO" id="GO:0005829">
    <property type="term" value="C:cytosol"/>
    <property type="evidence" value="ECO:0007669"/>
    <property type="project" value="TreeGrafter"/>
</dbReference>
<evidence type="ECO:0000256" key="1">
    <source>
        <dbReference type="ARBA" id="ARBA00023015"/>
    </source>
</evidence>
<dbReference type="PANTHER" id="PTHR24567">
    <property type="entry name" value="CRP FAMILY TRANSCRIPTIONAL REGULATORY PROTEIN"/>
    <property type="match status" value="1"/>
</dbReference>
<dbReference type="InterPro" id="IPR036390">
    <property type="entry name" value="WH_DNA-bd_sf"/>
</dbReference>
<dbReference type="AlphaFoldDB" id="A0A5N7MP87"/>
<accession>A0A5N7MP87</accession>
<dbReference type="OrthoDB" id="7584044at2"/>
<evidence type="ECO:0000313" key="5">
    <source>
        <dbReference type="EMBL" id="MPR28460.1"/>
    </source>
</evidence>
<dbReference type="Pfam" id="PF00027">
    <property type="entry name" value="cNMP_binding"/>
    <property type="match status" value="1"/>
</dbReference>
<dbReference type="InterPro" id="IPR036388">
    <property type="entry name" value="WH-like_DNA-bd_sf"/>
</dbReference>
<evidence type="ECO:0000259" key="4">
    <source>
        <dbReference type="PROSITE" id="PS51063"/>
    </source>
</evidence>
<keyword evidence="6" id="KW-1185">Reference proteome</keyword>
<dbReference type="Gene3D" id="1.10.10.10">
    <property type="entry name" value="Winged helix-like DNA-binding domain superfamily/Winged helix DNA-binding domain"/>
    <property type="match status" value="1"/>
</dbReference>
<gene>
    <name evidence="5" type="ORF">FS320_25750</name>
</gene>
<dbReference type="SUPFAM" id="SSF46785">
    <property type="entry name" value="Winged helix' DNA-binding domain"/>
    <property type="match status" value="1"/>
</dbReference>
<dbReference type="GO" id="GO:0003677">
    <property type="term" value="F:DNA binding"/>
    <property type="evidence" value="ECO:0007669"/>
    <property type="project" value="UniProtKB-KW"/>
</dbReference>
<evidence type="ECO:0000256" key="3">
    <source>
        <dbReference type="ARBA" id="ARBA00023163"/>
    </source>
</evidence>
<feature type="domain" description="HTH crp-type" evidence="4">
    <location>
        <begin position="118"/>
        <end position="192"/>
    </location>
</feature>
<dbReference type="SUPFAM" id="SSF51206">
    <property type="entry name" value="cAMP-binding domain-like"/>
    <property type="match status" value="1"/>
</dbReference>
<keyword evidence="1" id="KW-0805">Transcription regulation</keyword>
<evidence type="ECO:0000256" key="2">
    <source>
        <dbReference type="ARBA" id="ARBA00023125"/>
    </source>
</evidence>
<dbReference type="CDD" id="cd00038">
    <property type="entry name" value="CAP_ED"/>
    <property type="match status" value="1"/>
</dbReference>
<dbReference type="Pfam" id="PF13545">
    <property type="entry name" value="HTH_Crp_2"/>
    <property type="match status" value="1"/>
</dbReference>
<dbReference type="PROSITE" id="PS51063">
    <property type="entry name" value="HTH_CRP_2"/>
    <property type="match status" value="1"/>
</dbReference>
<dbReference type="InterPro" id="IPR050397">
    <property type="entry name" value="Env_Response_Regulators"/>
</dbReference>
<name>A0A5N7MP87_9HYPH</name>
<sequence length="214" mass="24166">MQVLALKENQDVVREGDRPSRSCLILSGFVCVYKITGEGKRQIVTFNIPGDIPDLQSLHLKVLDTSVGTITPCSVGFIPHEALHDICIRHPRIMSAFWRETLIDSAIFREWMTSMGRREAYGRIAHLLCEMLVRMKAVGLAEDLACNLPITQAEFGDALGLSTVHVNRILQELRANGLIELKGDRLNILDWDRLKEEGGFDPTYLHLEREREAS</sequence>
<evidence type="ECO:0000313" key="6">
    <source>
        <dbReference type="Proteomes" id="UP000403266"/>
    </source>
</evidence>
<reference evidence="5 6" key="1">
    <citation type="journal article" date="2019" name="Syst. Appl. Microbiol.">
        <title>Microvirga tunisiensis sp. nov., a root nodule symbiotic bacterium isolated from Lupinus micranthus and L. luteus grown in Northern Tunisia.</title>
        <authorList>
            <person name="Msaddak A."/>
            <person name="Rejili M."/>
            <person name="Duran D."/>
            <person name="Mars M."/>
            <person name="Palacios J.M."/>
            <person name="Ruiz-Argueso T."/>
            <person name="Rey L."/>
            <person name="Imperial J."/>
        </authorList>
    </citation>
    <scope>NUCLEOTIDE SEQUENCE [LARGE SCALE GENOMIC DNA]</scope>
    <source>
        <strain evidence="5 6">Lmie10</strain>
    </source>
</reference>
<comment type="caution">
    <text evidence="5">The sequence shown here is derived from an EMBL/GenBank/DDBJ whole genome shotgun (WGS) entry which is preliminary data.</text>
</comment>
<keyword evidence="2" id="KW-0238">DNA-binding</keyword>
<keyword evidence="3" id="KW-0804">Transcription</keyword>
<dbReference type="Gene3D" id="2.60.120.10">
    <property type="entry name" value="Jelly Rolls"/>
    <property type="match status" value="1"/>
</dbReference>
<protein>
    <submittedName>
        <fullName evidence="5">Crp/Fnr family transcriptional regulator</fullName>
    </submittedName>
</protein>
<dbReference type="InterPro" id="IPR014710">
    <property type="entry name" value="RmlC-like_jellyroll"/>
</dbReference>
<dbReference type="Proteomes" id="UP000403266">
    <property type="component" value="Unassembled WGS sequence"/>
</dbReference>
<dbReference type="InterPro" id="IPR012318">
    <property type="entry name" value="HTH_CRP"/>
</dbReference>
<organism evidence="5 6">
    <name type="scientific">Microvirga tunisiensis</name>
    <dbReference type="NCBI Taxonomy" id="2108360"/>
    <lineage>
        <taxon>Bacteria</taxon>
        <taxon>Pseudomonadati</taxon>
        <taxon>Pseudomonadota</taxon>
        <taxon>Alphaproteobacteria</taxon>
        <taxon>Hyphomicrobiales</taxon>
        <taxon>Methylobacteriaceae</taxon>
        <taxon>Microvirga</taxon>
    </lineage>
</organism>
<dbReference type="InterPro" id="IPR000595">
    <property type="entry name" value="cNMP-bd_dom"/>
</dbReference>
<dbReference type="SMART" id="SM00419">
    <property type="entry name" value="HTH_CRP"/>
    <property type="match status" value="1"/>
</dbReference>
<dbReference type="EMBL" id="VOSK01000146">
    <property type="protein sequence ID" value="MPR28460.1"/>
    <property type="molecule type" value="Genomic_DNA"/>
</dbReference>